<dbReference type="SMART" id="SM00449">
    <property type="entry name" value="SPRY"/>
    <property type="match status" value="1"/>
</dbReference>
<dbReference type="CDD" id="cd12872">
    <property type="entry name" value="SPRY_Ash2"/>
    <property type="match status" value="1"/>
</dbReference>
<accession>A0A8S1EWF8</accession>
<dbReference type="InterPro" id="IPR037353">
    <property type="entry name" value="ASH2"/>
</dbReference>
<dbReference type="InterPro" id="IPR019786">
    <property type="entry name" value="Zinc_finger_PHD-type_CS"/>
</dbReference>
<dbReference type="Pfam" id="PF21257">
    <property type="entry name" value="PHD_ash2p_like"/>
    <property type="match status" value="1"/>
</dbReference>
<dbReference type="OrthoDB" id="515692at2759"/>
<name>A0A8S1EWF8_9PELO</name>
<sequence>MRNSKGRRNNIKSPPTTVCYCNGKRELGSVEIVCSQCLKWFHGRCLKECNELQNNGVPFMICYTFTCKECRPSSEDWKAKKAELVHMCVTVFASMTAEKLKCDGKLSADTIPEELTFFSLKEKIIPYMDENWNMLTSIKKRGTWHQNLAATLLKEKNLFAQDENNPDLFALAERNLTLLGPLHEAVKHIGKRAPVERGPREERVIELPPIEGPKTRGASKRRNAEGPAPSKKQKLASDYSSTAIAGSQIDIPYSKDGYRYYFTEKDPNVFEIAPVDEKTTFVIPPEQYRIVTHPIVAISSNDRAYQLGLEQSVDGNENPCWLVTGHEGYAMARATHGVTKGTWYFEVKFEEQPAESHIRIGWSQAYAALQACVGYNKFSYGWRSKHGTKFHDARGKTYFRKGFKEGDVLGCLIHLPTDSNTGVPPSTSSEEYLPPSHKNATLISFKNNLFFEVHDEAAEKAKHLKELPESKIEFFHNGKSCGVAFENIYGGCYFPAVSLFHKARVNVNFGPKFVNLPQGAKGMHLRAEEQQHEQTLSDILHLVAMKT</sequence>
<dbReference type="Gene3D" id="3.90.980.20">
    <property type="match status" value="1"/>
</dbReference>
<dbReference type="SUPFAM" id="SSF49899">
    <property type="entry name" value="Concanavalin A-like lectins/glucanases"/>
    <property type="match status" value="1"/>
</dbReference>
<evidence type="ECO:0000256" key="5">
    <source>
        <dbReference type="ARBA" id="ARBA00023242"/>
    </source>
</evidence>
<dbReference type="PANTHER" id="PTHR10598:SF0">
    <property type="entry name" value="SET1_ASH2 HISTONE METHYLTRANSFERASE COMPLEX SUBUNIT ASH2"/>
    <property type="match status" value="1"/>
</dbReference>
<dbReference type="EMBL" id="CADEPM010000004">
    <property type="protein sequence ID" value="CAB3403842.1"/>
    <property type="molecule type" value="Genomic_DNA"/>
</dbReference>
<dbReference type="SUPFAM" id="SSF57903">
    <property type="entry name" value="FYVE/PHD zinc finger"/>
    <property type="match status" value="1"/>
</dbReference>
<dbReference type="InterPro" id="IPR043136">
    <property type="entry name" value="B30.2/SPRY_sf"/>
</dbReference>
<dbReference type="Pfam" id="PF21198">
    <property type="entry name" value="ASH2L-like_WH"/>
    <property type="match status" value="1"/>
</dbReference>
<dbReference type="InterPro" id="IPR053835">
    <property type="entry name" value="ASH2L-like_WH"/>
</dbReference>
<dbReference type="GO" id="GO:0008270">
    <property type="term" value="F:zinc ion binding"/>
    <property type="evidence" value="ECO:0007669"/>
    <property type="project" value="UniProtKB-KW"/>
</dbReference>
<dbReference type="InterPro" id="IPR001870">
    <property type="entry name" value="B30.2/SPRY"/>
</dbReference>
<dbReference type="GO" id="GO:0000976">
    <property type="term" value="F:transcription cis-regulatory region binding"/>
    <property type="evidence" value="ECO:0007669"/>
    <property type="project" value="TreeGrafter"/>
</dbReference>
<evidence type="ECO:0000256" key="2">
    <source>
        <dbReference type="ARBA" id="ARBA00022723"/>
    </source>
</evidence>
<dbReference type="InterPro" id="IPR049455">
    <property type="entry name" value="ASH2-like_PHD"/>
</dbReference>
<organism evidence="8 9">
    <name type="scientific">Caenorhabditis bovis</name>
    <dbReference type="NCBI Taxonomy" id="2654633"/>
    <lineage>
        <taxon>Eukaryota</taxon>
        <taxon>Metazoa</taxon>
        <taxon>Ecdysozoa</taxon>
        <taxon>Nematoda</taxon>
        <taxon>Chromadorea</taxon>
        <taxon>Rhabditida</taxon>
        <taxon>Rhabditina</taxon>
        <taxon>Rhabditomorpha</taxon>
        <taxon>Rhabditoidea</taxon>
        <taxon>Rhabditidae</taxon>
        <taxon>Peloderinae</taxon>
        <taxon>Caenorhabditis</taxon>
    </lineage>
</organism>
<dbReference type="PROSITE" id="PS01359">
    <property type="entry name" value="ZF_PHD_1"/>
    <property type="match status" value="1"/>
</dbReference>
<dbReference type="InterPro" id="IPR003877">
    <property type="entry name" value="SPRY_dom"/>
</dbReference>
<dbReference type="Pfam" id="PF00622">
    <property type="entry name" value="SPRY"/>
    <property type="match status" value="1"/>
</dbReference>
<comment type="subcellular location">
    <subcellularLocation>
        <location evidence="1">Nucleus</location>
    </subcellularLocation>
</comment>
<evidence type="ECO:0000256" key="6">
    <source>
        <dbReference type="SAM" id="MobiDB-lite"/>
    </source>
</evidence>
<keyword evidence="3" id="KW-0863">Zinc-finger</keyword>
<evidence type="ECO:0000256" key="3">
    <source>
        <dbReference type="ARBA" id="ARBA00022771"/>
    </source>
</evidence>
<proteinExistence type="predicted"/>
<dbReference type="PANTHER" id="PTHR10598">
    <property type="entry name" value="SET1/ASH2 HISTONE METHYLTRANSFERASE COMPLEX SUBUNIT ASH2"/>
    <property type="match status" value="1"/>
</dbReference>
<dbReference type="InterPro" id="IPR011011">
    <property type="entry name" value="Znf_FYVE_PHD"/>
</dbReference>
<keyword evidence="5" id="KW-0539">Nucleus</keyword>
<keyword evidence="2" id="KW-0479">Metal-binding</keyword>
<reference evidence="8 9" key="1">
    <citation type="submission" date="2020-04" db="EMBL/GenBank/DDBJ databases">
        <authorList>
            <person name="Laetsch R D."/>
            <person name="Stevens L."/>
            <person name="Kumar S."/>
            <person name="Blaxter L. M."/>
        </authorList>
    </citation>
    <scope>NUCLEOTIDE SEQUENCE [LARGE SCALE GENOMIC DNA]</scope>
</reference>
<evidence type="ECO:0000313" key="8">
    <source>
        <dbReference type="EMBL" id="CAB3403842.1"/>
    </source>
</evidence>
<keyword evidence="9" id="KW-1185">Reference proteome</keyword>
<gene>
    <name evidence="8" type="ORF">CBOVIS_LOCUS6253</name>
</gene>
<feature type="domain" description="B30.2/SPRY" evidence="7">
    <location>
        <begin position="265"/>
        <end position="514"/>
    </location>
</feature>
<dbReference type="Gene3D" id="2.60.120.920">
    <property type="match status" value="1"/>
</dbReference>
<keyword evidence="4" id="KW-0862">Zinc</keyword>
<dbReference type="Proteomes" id="UP000494206">
    <property type="component" value="Unassembled WGS sequence"/>
</dbReference>
<feature type="compositionally biased region" description="Basic and acidic residues" evidence="6">
    <location>
        <begin position="193"/>
        <end position="205"/>
    </location>
</feature>
<dbReference type="PROSITE" id="PS50188">
    <property type="entry name" value="B302_SPRY"/>
    <property type="match status" value="1"/>
</dbReference>
<feature type="region of interest" description="Disordered" evidence="6">
    <location>
        <begin position="190"/>
        <end position="239"/>
    </location>
</feature>
<protein>
    <recommendedName>
        <fullName evidence="7">B30.2/SPRY domain-containing protein</fullName>
    </recommendedName>
</protein>
<dbReference type="CDD" id="cd15583">
    <property type="entry name" value="PHD_ash2p_like"/>
    <property type="match status" value="1"/>
</dbReference>
<evidence type="ECO:0000256" key="4">
    <source>
        <dbReference type="ARBA" id="ARBA00022833"/>
    </source>
</evidence>
<evidence type="ECO:0000259" key="7">
    <source>
        <dbReference type="PROSITE" id="PS50188"/>
    </source>
</evidence>
<comment type="caution">
    <text evidence="8">The sequence shown here is derived from an EMBL/GenBank/DDBJ whole genome shotgun (WGS) entry which is preliminary data.</text>
</comment>
<dbReference type="InterPro" id="IPR013320">
    <property type="entry name" value="ConA-like_dom_sf"/>
</dbReference>
<evidence type="ECO:0000313" key="9">
    <source>
        <dbReference type="Proteomes" id="UP000494206"/>
    </source>
</evidence>
<dbReference type="GO" id="GO:0048188">
    <property type="term" value="C:Set1C/COMPASS complex"/>
    <property type="evidence" value="ECO:0007669"/>
    <property type="project" value="InterPro"/>
</dbReference>
<evidence type="ECO:0000256" key="1">
    <source>
        <dbReference type="ARBA" id="ARBA00004123"/>
    </source>
</evidence>
<dbReference type="AlphaFoldDB" id="A0A8S1EWF8"/>